<keyword evidence="1" id="KW-0560">Oxidoreductase</keyword>
<organism evidence="3 4">
    <name type="scientific">Sphaerulina musiva (strain SO2202)</name>
    <name type="common">Poplar stem canker fungus</name>
    <name type="synonym">Septoria musiva</name>
    <dbReference type="NCBI Taxonomy" id="692275"/>
    <lineage>
        <taxon>Eukaryota</taxon>
        <taxon>Fungi</taxon>
        <taxon>Dikarya</taxon>
        <taxon>Ascomycota</taxon>
        <taxon>Pezizomycotina</taxon>
        <taxon>Dothideomycetes</taxon>
        <taxon>Dothideomycetidae</taxon>
        <taxon>Mycosphaerellales</taxon>
        <taxon>Mycosphaerellaceae</taxon>
        <taxon>Sphaerulina</taxon>
    </lineage>
</organism>
<dbReference type="HOGENOM" id="CLU_042688_2_0_1"/>
<dbReference type="OrthoDB" id="412788at2759"/>
<keyword evidence="4" id="KW-1185">Reference proteome</keyword>
<name>M3C131_SPHMS</name>
<dbReference type="GO" id="GO:0016491">
    <property type="term" value="F:oxidoreductase activity"/>
    <property type="evidence" value="ECO:0007669"/>
    <property type="project" value="UniProtKB-KW"/>
</dbReference>
<gene>
    <name evidence="3" type="ORF">SEPMUDRAFT_115290</name>
</gene>
<sequence length="297" mass="34341">MSRQVANINLPKPPPSAEFLETPISLYTTSDTFRDEREVFVRDVRDELHRFTIEKEGLEFLHDPVDIQNWDDEDEVREVLLKKTPELILKRLGAKSIFLTAERIRRSVDNSTKSDTTPVFAIHGDATRQSGLELLRTSLEKMSPTERSKLNLPSSLTTTTTTNNTTNTGRVMLINVWRPLKTITRDPLGFLVPSSINASEERHEQLFSRPADTFKVFGKPLGDYWLDTASYGEQHEWVFLRHQKREEPVMFVQWDSEGVEEGKFENRMSVFHSCFEDEEYCGDEGRASMELKCLVFF</sequence>
<comment type="similarity">
    <text evidence="2">Belongs to the asaB hydroxylase/desaturase family.</text>
</comment>
<dbReference type="Proteomes" id="UP000016931">
    <property type="component" value="Unassembled WGS sequence"/>
</dbReference>
<evidence type="ECO:0000313" key="3">
    <source>
        <dbReference type="EMBL" id="EMF13996.1"/>
    </source>
</evidence>
<dbReference type="NCBIfam" id="NF041278">
    <property type="entry name" value="CmcJ_NvfI_EfuI"/>
    <property type="match status" value="1"/>
</dbReference>
<evidence type="ECO:0000313" key="4">
    <source>
        <dbReference type="Proteomes" id="UP000016931"/>
    </source>
</evidence>
<dbReference type="STRING" id="692275.M3C131"/>
<evidence type="ECO:0008006" key="5">
    <source>
        <dbReference type="Google" id="ProtNLM"/>
    </source>
</evidence>
<evidence type="ECO:0000256" key="2">
    <source>
        <dbReference type="ARBA" id="ARBA00023604"/>
    </source>
</evidence>
<reference evidence="3 4" key="1">
    <citation type="journal article" date="2012" name="PLoS Pathog.">
        <title>Diverse lifestyles and strategies of plant pathogenesis encoded in the genomes of eighteen Dothideomycetes fungi.</title>
        <authorList>
            <person name="Ohm R.A."/>
            <person name="Feau N."/>
            <person name="Henrissat B."/>
            <person name="Schoch C.L."/>
            <person name="Horwitz B.A."/>
            <person name="Barry K.W."/>
            <person name="Condon B.J."/>
            <person name="Copeland A.C."/>
            <person name="Dhillon B."/>
            <person name="Glaser F."/>
            <person name="Hesse C.N."/>
            <person name="Kosti I."/>
            <person name="LaButti K."/>
            <person name="Lindquist E.A."/>
            <person name="Lucas S."/>
            <person name="Salamov A.A."/>
            <person name="Bradshaw R.E."/>
            <person name="Ciuffetti L."/>
            <person name="Hamelin R.C."/>
            <person name="Kema G.H.J."/>
            <person name="Lawrence C."/>
            <person name="Scott J.A."/>
            <person name="Spatafora J.W."/>
            <person name="Turgeon B.G."/>
            <person name="de Wit P.J.G.M."/>
            <person name="Zhong S."/>
            <person name="Goodwin S.B."/>
            <person name="Grigoriev I.V."/>
        </authorList>
    </citation>
    <scope>NUCLEOTIDE SEQUENCE [LARGE SCALE GENOMIC DNA]</scope>
    <source>
        <strain evidence="3 4">SO2202</strain>
    </source>
</reference>
<accession>M3C131</accession>
<dbReference type="PANTHER" id="PTHR34598:SF3">
    <property type="entry name" value="OXIDOREDUCTASE AN1597"/>
    <property type="match status" value="1"/>
</dbReference>
<protein>
    <recommendedName>
        <fullName evidence="5">GA4 desaturase</fullName>
    </recommendedName>
</protein>
<dbReference type="InterPro" id="IPR044053">
    <property type="entry name" value="AsaB-like"/>
</dbReference>
<evidence type="ECO:0000256" key="1">
    <source>
        <dbReference type="ARBA" id="ARBA00023002"/>
    </source>
</evidence>
<dbReference type="RefSeq" id="XP_016762117.1">
    <property type="nucleotide sequence ID" value="XM_016901146.1"/>
</dbReference>
<dbReference type="EMBL" id="KB456262">
    <property type="protein sequence ID" value="EMF13996.1"/>
    <property type="molecule type" value="Genomic_DNA"/>
</dbReference>
<dbReference type="AlphaFoldDB" id="M3C131"/>
<dbReference type="GeneID" id="27898283"/>
<dbReference type="PANTHER" id="PTHR34598">
    <property type="entry name" value="BLL6449 PROTEIN"/>
    <property type="match status" value="1"/>
</dbReference>
<proteinExistence type="inferred from homology"/>